<dbReference type="InterPro" id="IPR039653">
    <property type="entry name" value="Prenyltransferase"/>
</dbReference>
<dbReference type="PANTHER" id="PTHR11048">
    <property type="entry name" value="PRENYLTRANSFERASES"/>
    <property type="match status" value="1"/>
</dbReference>
<keyword evidence="4 12" id="KW-1003">Cell membrane</keyword>
<dbReference type="FunFam" id="1.20.120.1780:FF:000001">
    <property type="entry name" value="4-hydroxybenzoate octaprenyltransferase"/>
    <property type="match status" value="1"/>
</dbReference>
<dbReference type="UniPathway" id="UPA00232"/>
<dbReference type="AlphaFoldDB" id="W0SIX9"/>
<dbReference type="Gene3D" id="1.10.357.140">
    <property type="entry name" value="UbiA prenyltransferase"/>
    <property type="match status" value="1"/>
</dbReference>
<feature type="transmembrane region" description="Helical" evidence="12">
    <location>
        <begin position="50"/>
        <end position="74"/>
    </location>
</feature>
<reference evidence="14 15" key="1">
    <citation type="journal article" date="2014" name="Syst. Appl. Microbiol.">
        <title>Complete genomes of freshwater sulfur oxidizers Sulfuricella denitrificans skB26 and Sulfuritalea hydrogenivorans sk43H: genetic insights into the sulfur oxidation pathway of betaproteobacteria.</title>
        <authorList>
            <person name="Watanabe T."/>
            <person name="Kojima H."/>
            <person name="Fukui M."/>
        </authorList>
    </citation>
    <scope>NUCLEOTIDE SEQUENCE [LARGE SCALE GENOMIC DNA]</scope>
    <source>
        <strain evidence="14">DSM22779</strain>
    </source>
</reference>
<feature type="transmembrane region" description="Helical" evidence="12">
    <location>
        <begin position="171"/>
        <end position="193"/>
    </location>
</feature>
<dbReference type="InterPro" id="IPR000537">
    <property type="entry name" value="UbiA_prenyltransferase"/>
</dbReference>
<evidence type="ECO:0000256" key="4">
    <source>
        <dbReference type="ARBA" id="ARBA00022475"/>
    </source>
</evidence>
<evidence type="ECO:0000313" key="14">
    <source>
        <dbReference type="EMBL" id="BAO30922.1"/>
    </source>
</evidence>
<dbReference type="HOGENOM" id="CLU_034879_1_0_4"/>
<keyword evidence="10 12" id="KW-1133">Transmembrane helix</keyword>
<feature type="transmembrane region" description="Helical" evidence="12">
    <location>
        <begin position="95"/>
        <end position="116"/>
    </location>
</feature>
<dbReference type="GO" id="GO:0008412">
    <property type="term" value="F:4-hydroxybenzoate polyprenyltransferase activity"/>
    <property type="evidence" value="ECO:0007669"/>
    <property type="project" value="UniProtKB-UniRule"/>
</dbReference>
<dbReference type="OrthoDB" id="9782418at2"/>
<dbReference type="PROSITE" id="PS00943">
    <property type="entry name" value="UBIA"/>
    <property type="match status" value="1"/>
</dbReference>
<comment type="cofactor">
    <cofactor evidence="1 12">
        <name>Mg(2+)</name>
        <dbReference type="ChEBI" id="CHEBI:18420"/>
    </cofactor>
</comment>
<gene>
    <name evidence="12 14" type="primary">ubiA</name>
    <name evidence="14" type="ORF">SUTH_03149</name>
</gene>
<feature type="transmembrane region" description="Helical" evidence="12">
    <location>
        <begin position="214"/>
        <end position="235"/>
    </location>
</feature>
<evidence type="ECO:0000256" key="5">
    <source>
        <dbReference type="ARBA" id="ARBA00022519"/>
    </source>
</evidence>
<dbReference type="Proteomes" id="UP000031637">
    <property type="component" value="Chromosome"/>
</dbReference>
<dbReference type="NCBIfam" id="TIGR01474">
    <property type="entry name" value="ubiA_proteo"/>
    <property type="match status" value="1"/>
</dbReference>
<dbReference type="CDD" id="cd13959">
    <property type="entry name" value="PT_UbiA_COQ2"/>
    <property type="match status" value="1"/>
</dbReference>
<keyword evidence="15" id="KW-1185">Reference proteome</keyword>
<comment type="catalytic activity">
    <reaction evidence="12">
        <text>all-trans-octaprenyl diphosphate + 4-hydroxybenzoate = 4-hydroxy-3-(all-trans-octaprenyl)benzoate + diphosphate</text>
        <dbReference type="Rhea" id="RHEA:27782"/>
        <dbReference type="ChEBI" id="CHEBI:1617"/>
        <dbReference type="ChEBI" id="CHEBI:17879"/>
        <dbReference type="ChEBI" id="CHEBI:33019"/>
        <dbReference type="ChEBI" id="CHEBI:57711"/>
        <dbReference type="EC" id="2.5.1.39"/>
    </reaction>
</comment>
<comment type="function">
    <text evidence="12">Catalyzes the prenylation of para-hydroxybenzoate (PHB) with an all-trans polyprenyl group. Mediates the second step in the final reaction sequence of ubiquinone-8 (UQ-8) biosynthesis, which is the condensation of the polyisoprenoid side chain with PHB, generating the first membrane-bound Q intermediate 3-octaprenyl-4-hydroxybenzoate.</text>
</comment>
<evidence type="ECO:0000256" key="1">
    <source>
        <dbReference type="ARBA" id="ARBA00001946"/>
    </source>
</evidence>
<protein>
    <recommendedName>
        <fullName evidence="12 13">4-hydroxybenzoate octaprenyltransferase</fullName>
        <ecNumber evidence="12 13">2.5.1.39</ecNumber>
    </recommendedName>
    <alternativeName>
        <fullName evidence="12">4-HB polyprenyltransferase</fullName>
    </alternativeName>
</protein>
<dbReference type="KEGG" id="shd:SUTH_03149"/>
<feature type="transmembrane region" description="Helical" evidence="12">
    <location>
        <begin position="27"/>
        <end position="44"/>
    </location>
</feature>
<keyword evidence="6 12" id="KW-0808">Transferase</keyword>
<keyword evidence="8 12" id="KW-0812">Transmembrane</keyword>
<dbReference type="GO" id="GO:0006744">
    <property type="term" value="P:ubiquinone biosynthetic process"/>
    <property type="evidence" value="ECO:0007669"/>
    <property type="project" value="UniProtKB-UniRule"/>
</dbReference>
<evidence type="ECO:0000256" key="8">
    <source>
        <dbReference type="ARBA" id="ARBA00022692"/>
    </source>
</evidence>
<dbReference type="FunFam" id="1.10.357.140:FF:000002">
    <property type="entry name" value="4-hydroxybenzoate octaprenyltransferase"/>
    <property type="match status" value="1"/>
</dbReference>
<keyword evidence="11 12" id="KW-0472">Membrane</keyword>
<keyword evidence="9 12" id="KW-0460">Magnesium</keyword>
<evidence type="ECO:0000256" key="10">
    <source>
        <dbReference type="ARBA" id="ARBA00022989"/>
    </source>
</evidence>
<name>W0SIX9_9PROT</name>
<dbReference type="PANTHER" id="PTHR11048:SF28">
    <property type="entry name" value="4-HYDROXYBENZOATE POLYPRENYLTRANSFERASE, MITOCHONDRIAL"/>
    <property type="match status" value="1"/>
</dbReference>
<dbReference type="GO" id="GO:0005886">
    <property type="term" value="C:plasma membrane"/>
    <property type="evidence" value="ECO:0007669"/>
    <property type="project" value="UniProtKB-SubCell"/>
</dbReference>
<evidence type="ECO:0000256" key="9">
    <source>
        <dbReference type="ARBA" id="ARBA00022842"/>
    </source>
</evidence>
<comment type="similarity">
    <text evidence="3 12">Belongs to the UbiA prenyltransferase family.</text>
</comment>
<evidence type="ECO:0000256" key="7">
    <source>
        <dbReference type="ARBA" id="ARBA00022688"/>
    </source>
</evidence>
<evidence type="ECO:0000256" key="13">
    <source>
        <dbReference type="NCBIfam" id="TIGR01474"/>
    </source>
</evidence>
<feature type="transmembrane region" description="Helical" evidence="12">
    <location>
        <begin position="241"/>
        <end position="258"/>
    </location>
</feature>
<evidence type="ECO:0000256" key="2">
    <source>
        <dbReference type="ARBA" id="ARBA00004141"/>
    </source>
</evidence>
<dbReference type="STRING" id="1223802.SUTH_03149"/>
<dbReference type="EC" id="2.5.1.39" evidence="12 13"/>
<proteinExistence type="inferred from homology"/>
<evidence type="ECO:0000256" key="11">
    <source>
        <dbReference type="ARBA" id="ARBA00023136"/>
    </source>
</evidence>
<evidence type="ECO:0000313" key="15">
    <source>
        <dbReference type="Proteomes" id="UP000031637"/>
    </source>
</evidence>
<dbReference type="EMBL" id="AP012547">
    <property type="protein sequence ID" value="BAO30922.1"/>
    <property type="molecule type" value="Genomic_DNA"/>
</dbReference>
<dbReference type="Pfam" id="PF01040">
    <property type="entry name" value="UbiA"/>
    <property type="match status" value="1"/>
</dbReference>
<sequence>MTFAESLIKLRQRLDLYEKLMRLDKPIGTLLLLWPTLWALWIATSGRPHWLLVWIFALGTLLMRSAGCVINDYADRDFDPHVERTRNRPLAARAVSVREALILAAVLAFCAFLLVLPIFRQVWWLALIALFLAASYPFTKRFFFLPQAYLGVAFGFGIPMAFAAVTGEVGMIGWTMLVANIFWALAYDTEYAMVDREDDLKIGIRTAAITFGRFDVVAVMLCYAATLGILAAVGWQLHFGAPYYAGLVAAAALAGYHYTLIRKRNREGCFAAFRHNNWFGAAIFAGIVAELNLQPWLAG</sequence>
<organism evidence="14 15">
    <name type="scientific">Sulfuritalea hydrogenivorans sk43H</name>
    <dbReference type="NCBI Taxonomy" id="1223802"/>
    <lineage>
        <taxon>Bacteria</taxon>
        <taxon>Pseudomonadati</taxon>
        <taxon>Pseudomonadota</taxon>
        <taxon>Betaproteobacteria</taxon>
        <taxon>Nitrosomonadales</taxon>
        <taxon>Sterolibacteriaceae</taxon>
        <taxon>Sulfuritalea</taxon>
    </lineage>
</organism>
<evidence type="ECO:0000256" key="3">
    <source>
        <dbReference type="ARBA" id="ARBA00005985"/>
    </source>
</evidence>
<dbReference type="HAMAP" id="MF_01635">
    <property type="entry name" value="UbiA"/>
    <property type="match status" value="1"/>
</dbReference>
<keyword evidence="7 12" id="KW-0831">Ubiquinone biosynthesis</keyword>
<evidence type="ECO:0000256" key="6">
    <source>
        <dbReference type="ARBA" id="ARBA00022679"/>
    </source>
</evidence>
<accession>W0SIX9</accession>
<dbReference type="InterPro" id="IPR006370">
    <property type="entry name" value="HB_polyprenyltransferase-like"/>
</dbReference>
<dbReference type="Gene3D" id="1.20.120.1780">
    <property type="entry name" value="UbiA prenyltransferase"/>
    <property type="match status" value="1"/>
</dbReference>
<comment type="subcellular location">
    <subcellularLocation>
        <location evidence="12">Cell inner membrane</location>
        <topology evidence="12">Multi-pass membrane protein</topology>
    </subcellularLocation>
    <subcellularLocation>
        <location evidence="2">Membrane</location>
        <topology evidence="2">Multi-pass membrane protein</topology>
    </subcellularLocation>
</comment>
<evidence type="ECO:0000256" key="12">
    <source>
        <dbReference type="HAMAP-Rule" id="MF_01635"/>
    </source>
</evidence>
<keyword evidence="5 12" id="KW-0997">Cell inner membrane</keyword>
<dbReference type="InterPro" id="IPR030470">
    <property type="entry name" value="UbiA_prenylTrfase_CS"/>
</dbReference>
<comment type="pathway">
    <text evidence="12">Cofactor biosynthesis; ubiquinone biosynthesis.</text>
</comment>
<dbReference type="InterPro" id="IPR044878">
    <property type="entry name" value="UbiA_sf"/>
</dbReference>
<feature type="transmembrane region" description="Helical" evidence="12">
    <location>
        <begin position="148"/>
        <end position="165"/>
    </location>
</feature>
<feature type="transmembrane region" description="Helical" evidence="12">
    <location>
        <begin position="122"/>
        <end position="139"/>
    </location>
</feature>